<keyword evidence="1" id="KW-0812">Transmembrane</keyword>
<dbReference type="Proteomes" id="UP001597302">
    <property type="component" value="Unassembled WGS sequence"/>
</dbReference>
<dbReference type="EMBL" id="JBHTOQ010000028">
    <property type="protein sequence ID" value="MFD1482418.1"/>
    <property type="molecule type" value="Genomic_DNA"/>
</dbReference>
<evidence type="ECO:0000256" key="1">
    <source>
        <dbReference type="SAM" id="Phobius"/>
    </source>
</evidence>
<protein>
    <submittedName>
        <fullName evidence="2">Anti-sigma factor family protein</fullName>
    </submittedName>
</protein>
<keyword evidence="1" id="KW-0472">Membrane</keyword>
<evidence type="ECO:0000313" key="2">
    <source>
        <dbReference type="EMBL" id="MFD1482418.1"/>
    </source>
</evidence>
<gene>
    <name evidence="2" type="ORF">ACFQ5P_14070</name>
</gene>
<keyword evidence="3" id="KW-1185">Reference proteome</keyword>
<feature type="transmembrane region" description="Helical" evidence="1">
    <location>
        <begin position="92"/>
        <end position="112"/>
    </location>
</feature>
<keyword evidence="1" id="KW-1133">Transmembrane helix</keyword>
<comment type="caution">
    <text evidence="2">The sequence shown here is derived from an EMBL/GenBank/DDBJ whole genome shotgun (WGS) entry which is preliminary data.</text>
</comment>
<sequence>MTPITPDEDLDAMLMALADGELDDPTAARLRARIAADPALAARFAVFTDTRDSLRAAFPPQSAPDPLIATIMAGAQPATVLPFRRRPALRPVAGWALAASVVLAVGLGGYLAGRATPPGLAPLQQAAVALAATPTGGEAPLPGGTTARALASFDTDLGLCRLIEAGGTRGLMCRDGSGWAQALAVPGAGDDAYQPASDLGTGLIDAALDQIGAGPALEPEEEAALLAP</sequence>
<dbReference type="RefSeq" id="WP_131572715.1">
    <property type="nucleotide sequence ID" value="NZ_CBCSAJ010000016.1"/>
</dbReference>
<proteinExistence type="predicted"/>
<name>A0ABW4DZJ4_9RHOB</name>
<reference evidence="3" key="1">
    <citation type="journal article" date="2019" name="Int. J. Syst. Evol. Microbiol.">
        <title>The Global Catalogue of Microorganisms (GCM) 10K type strain sequencing project: providing services to taxonomists for standard genome sequencing and annotation.</title>
        <authorList>
            <consortium name="The Broad Institute Genomics Platform"/>
            <consortium name="The Broad Institute Genome Sequencing Center for Infectious Disease"/>
            <person name="Wu L."/>
            <person name="Ma J."/>
        </authorList>
    </citation>
    <scope>NUCLEOTIDE SEQUENCE [LARGE SCALE GENOMIC DNA]</scope>
    <source>
        <strain evidence="3">CCM 8875</strain>
    </source>
</reference>
<organism evidence="2 3">
    <name type="scientific">Paracoccus nototheniae</name>
    <dbReference type="NCBI Taxonomy" id="2489002"/>
    <lineage>
        <taxon>Bacteria</taxon>
        <taxon>Pseudomonadati</taxon>
        <taxon>Pseudomonadota</taxon>
        <taxon>Alphaproteobacteria</taxon>
        <taxon>Rhodobacterales</taxon>
        <taxon>Paracoccaceae</taxon>
        <taxon>Paracoccus</taxon>
    </lineage>
</organism>
<evidence type="ECO:0000313" key="3">
    <source>
        <dbReference type="Proteomes" id="UP001597302"/>
    </source>
</evidence>
<accession>A0ABW4DZJ4</accession>